<evidence type="ECO:0000259" key="8">
    <source>
        <dbReference type="Pfam" id="PF00884"/>
    </source>
</evidence>
<keyword evidence="10" id="KW-1185">Reference proteome</keyword>
<feature type="chain" id="PRO_5019106805" description="Arylsulfatase" evidence="7">
    <location>
        <begin position="19"/>
        <end position="588"/>
    </location>
</feature>
<keyword evidence="3 5" id="KW-0378">Hydrolase</keyword>
<dbReference type="FunFam" id="3.40.720.10:FF:000051">
    <property type="entry name" value="Arylsulfatase"/>
    <property type="match status" value="1"/>
</dbReference>
<comment type="catalytic activity">
    <reaction evidence="5">
        <text>an aryl sulfate + H2O = a phenol + sulfate + H(+)</text>
        <dbReference type="Rhea" id="RHEA:17261"/>
        <dbReference type="ChEBI" id="CHEBI:15377"/>
        <dbReference type="ChEBI" id="CHEBI:15378"/>
        <dbReference type="ChEBI" id="CHEBI:16189"/>
        <dbReference type="ChEBI" id="CHEBI:33853"/>
        <dbReference type="ChEBI" id="CHEBI:140317"/>
        <dbReference type="EC" id="3.1.6.1"/>
    </reaction>
</comment>
<dbReference type="InterPro" id="IPR000917">
    <property type="entry name" value="Sulfatase_N"/>
</dbReference>
<gene>
    <name evidence="9" type="ORF">VMCG_03347</name>
</gene>
<dbReference type="EMBL" id="LKEA01000007">
    <property type="protein sequence ID" value="ROW07678.1"/>
    <property type="molecule type" value="Genomic_DNA"/>
</dbReference>
<dbReference type="PROSITE" id="PS00523">
    <property type="entry name" value="SULFATASE_1"/>
    <property type="match status" value="1"/>
</dbReference>
<evidence type="ECO:0000256" key="7">
    <source>
        <dbReference type="SAM" id="SignalP"/>
    </source>
</evidence>
<dbReference type="PANTHER" id="PTHR43108">
    <property type="entry name" value="N-ACETYLGLUCOSAMINE-6-SULFATASE FAMILY MEMBER"/>
    <property type="match status" value="1"/>
</dbReference>
<evidence type="ECO:0000256" key="5">
    <source>
        <dbReference type="PIRNR" id="PIRNR000972"/>
    </source>
</evidence>
<keyword evidence="4" id="KW-0325">Glycoprotein</keyword>
<dbReference type="Proteomes" id="UP000283895">
    <property type="component" value="Unassembled WGS sequence"/>
</dbReference>
<dbReference type="GO" id="GO:0018958">
    <property type="term" value="P:phenol-containing compound metabolic process"/>
    <property type="evidence" value="ECO:0007669"/>
    <property type="project" value="InterPro"/>
</dbReference>
<protein>
    <recommendedName>
        <fullName evidence="5">Arylsulfatase</fullName>
        <shortName evidence="5">AS</shortName>
        <ecNumber evidence="5">3.1.6.1</ecNumber>
    </recommendedName>
    <alternativeName>
        <fullName evidence="5">Aryl-sulfate sulphohydrolase</fullName>
    </alternativeName>
</protein>
<comment type="caution">
    <text evidence="9">The sequence shown here is derived from an EMBL/GenBank/DDBJ whole genome shotgun (WGS) entry which is preliminary data.</text>
</comment>
<comment type="similarity">
    <text evidence="1 5">Belongs to the sulfatase family.</text>
</comment>
<comment type="PTM">
    <text evidence="6">The conversion to 3-oxoalanine (also known as C-formylglycine, FGly), of a serine or cysteine residue in prokaryotes and of a cysteine residue in eukaryotes, is critical for catalytic activity.</text>
</comment>
<dbReference type="OrthoDB" id="96314at2759"/>
<reference evidence="9 10" key="1">
    <citation type="submission" date="2015-09" db="EMBL/GenBank/DDBJ databases">
        <title>Host preference determinants of Valsa canker pathogens revealed by comparative genomics.</title>
        <authorList>
            <person name="Yin Z."/>
            <person name="Huang L."/>
        </authorList>
    </citation>
    <scope>NUCLEOTIDE SEQUENCE [LARGE SCALE GENOMIC DNA]</scope>
    <source>
        <strain evidence="9 10">03-1</strain>
    </source>
</reference>
<dbReference type="InterPro" id="IPR012083">
    <property type="entry name" value="Arylsulfatase"/>
</dbReference>
<accession>A0A423WW21</accession>
<keyword evidence="2 7" id="KW-0732">Signal</keyword>
<name>A0A423WW21_9PEZI</name>
<feature type="signal peptide" evidence="7">
    <location>
        <begin position="1"/>
        <end position="18"/>
    </location>
</feature>
<proteinExistence type="inferred from homology"/>
<dbReference type="PANTHER" id="PTHR43108:SF8">
    <property type="entry name" value="SD21168P"/>
    <property type="match status" value="1"/>
</dbReference>
<dbReference type="Gene3D" id="3.40.720.10">
    <property type="entry name" value="Alkaline Phosphatase, subunit A"/>
    <property type="match status" value="1"/>
</dbReference>
<dbReference type="GO" id="GO:0008449">
    <property type="term" value="F:N-acetylglucosamine-6-sulfatase activity"/>
    <property type="evidence" value="ECO:0007669"/>
    <property type="project" value="TreeGrafter"/>
</dbReference>
<evidence type="ECO:0000256" key="4">
    <source>
        <dbReference type="ARBA" id="ARBA00023180"/>
    </source>
</evidence>
<dbReference type="InterPro" id="IPR024607">
    <property type="entry name" value="Sulfatase_CS"/>
</dbReference>
<dbReference type="AlphaFoldDB" id="A0A423WW21"/>
<dbReference type="InterPro" id="IPR017850">
    <property type="entry name" value="Alkaline_phosphatase_core_sf"/>
</dbReference>
<evidence type="ECO:0000313" key="9">
    <source>
        <dbReference type="EMBL" id="ROW07678.1"/>
    </source>
</evidence>
<dbReference type="SUPFAM" id="SSF53649">
    <property type="entry name" value="Alkaline phosphatase-like"/>
    <property type="match status" value="1"/>
</dbReference>
<dbReference type="CDD" id="cd16147">
    <property type="entry name" value="G6S"/>
    <property type="match status" value="1"/>
</dbReference>
<evidence type="ECO:0000256" key="1">
    <source>
        <dbReference type="ARBA" id="ARBA00008779"/>
    </source>
</evidence>
<feature type="domain" description="Sulfatase N-terminal" evidence="8">
    <location>
        <begin position="44"/>
        <end position="398"/>
    </location>
</feature>
<organism evidence="9 10">
    <name type="scientific">Cytospora schulzeri</name>
    <dbReference type="NCBI Taxonomy" id="448051"/>
    <lineage>
        <taxon>Eukaryota</taxon>
        <taxon>Fungi</taxon>
        <taxon>Dikarya</taxon>
        <taxon>Ascomycota</taxon>
        <taxon>Pezizomycotina</taxon>
        <taxon>Sordariomycetes</taxon>
        <taxon>Sordariomycetidae</taxon>
        <taxon>Diaporthales</taxon>
        <taxon>Cytosporaceae</taxon>
        <taxon>Cytospora</taxon>
    </lineage>
</organism>
<dbReference type="GO" id="GO:0005539">
    <property type="term" value="F:glycosaminoglycan binding"/>
    <property type="evidence" value="ECO:0007669"/>
    <property type="project" value="TreeGrafter"/>
</dbReference>
<evidence type="ECO:0000256" key="2">
    <source>
        <dbReference type="ARBA" id="ARBA00022729"/>
    </source>
</evidence>
<feature type="modified residue" description="3-oxoalanine (Cys)" evidence="6">
    <location>
        <position position="88"/>
    </location>
</feature>
<evidence type="ECO:0000256" key="3">
    <source>
        <dbReference type="ARBA" id="ARBA00022801"/>
    </source>
</evidence>
<dbReference type="GO" id="GO:0004065">
    <property type="term" value="F:arylsulfatase activity"/>
    <property type="evidence" value="ECO:0007669"/>
    <property type="project" value="UniProtKB-UniRule"/>
</dbReference>
<dbReference type="Pfam" id="PF00884">
    <property type="entry name" value="Sulfatase"/>
    <property type="match status" value="1"/>
</dbReference>
<evidence type="ECO:0000313" key="10">
    <source>
        <dbReference type="Proteomes" id="UP000283895"/>
    </source>
</evidence>
<sequence length="588" mass="66353">MHFPGVIAASTLVGAVLGAGLDDVLLGQQNVLGPSSKPASTKKPNIIFVLTDDQDLHMDSLDYMPHLKEHLIDKGTLFKRHFCTTAICCPARVSLWTGMLAHNTNVTDVNPPYGGYPKFLSQGLNENYLPVWLQDAGYNTYYTGKLFNAHTVDNYNSPHAAGWTQSDFVLDPYTYDYLNASYQRNHDPPISYEGQNTMDVLTTKAYGMLDDAVKGDKPFFLGLAPVAPHSNVRRRNDEEFNHPGSISGFIFSPPIPAQRHEHLFEDAQVPRKPNFNPDQPSGANWVREREQLTRENVEFNDYFYRQRLRALQSVDELVEGVFEKLEEYGLLDNTYVFYTTDNGYHISQHRLQPGKECSFEEDINIPLVIRGPGVPEGEVSQIVTTHTDLAPTILSLVGAPLRASFDGEPVPLTKDGLEGAIKTRSEHVTVEYWGIAAFEGAIEFTPDRLIVNNTYKAVRVISEQYNLLYSTDPYQMHNLLHPDEAAFAPSRLLGVPISKVIDRLDSLLFVLKSCKGHTCVRPWQALHPNGNVQTLKDALSPRFDAFYTYQTRVEYDHCEMGYIPEAEGAQFEKDGYVYRQGTPWHEWV</sequence>
<dbReference type="PIRSF" id="PIRSF000972">
    <property type="entry name" value="Arylsulf_plant"/>
    <property type="match status" value="1"/>
</dbReference>
<evidence type="ECO:0000256" key="6">
    <source>
        <dbReference type="PIRSR" id="PIRSR000972-50"/>
    </source>
</evidence>
<dbReference type="STRING" id="356882.A0A423WW21"/>
<dbReference type="EC" id="3.1.6.1" evidence="5"/>